<feature type="binding site" evidence="11">
    <location>
        <position position="70"/>
    </location>
    <ligand>
        <name>GTP</name>
        <dbReference type="ChEBI" id="CHEBI:37565"/>
    </ligand>
</feature>
<dbReference type="InterPro" id="IPR027417">
    <property type="entry name" value="P-loop_NTPase"/>
</dbReference>
<name>A0A3P9AFA5_ESOLU</name>
<dbReference type="SMART" id="SM00177">
    <property type="entry name" value="ARF"/>
    <property type="match status" value="1"/>
</dbReference>
<dbReference type="PANTHER" id="PTHR11711">
    <property type="entry name" value="ADP RIBOSYLATION FACTOR-RELATED"/>
    <property type="match status" value="1"/>
</dbReference>
<evidence type="ECO:0000256" key="2">
    <source>
        <dbReference type="ARBA" id="ARBA00010290"/>
    </source>
</evidence>
<keyword evidence="9 11" id="KW-0342">GTP-binding</keyword>
<dbReference type="GO" id="GO:0003924">
    <property type="term" value="F:GTPase activity"/>
    <property type="evidence" value="ECO:0007669"/>
    <property type="project" value="UniProtKB-UniRule"/>
</dbReference>
<keyword evidence="7 14" id="KW-0653">Protein transport</keyword>
<evidence type="ECO:0000256" key="9">
    <source>
        <dbReference type="ARBA" id="ARBA00023134"/>
    </source>
</evidence>
<evidence type="ECO:0000256" key="8">
    <source>
        <dbReference type="ARBA" id="ARBA00023034"/>
    </source>
</evidence>
<evidence type="ECO:0000256" key="6">
    <source>
        <dbReference type="ARBA" id="ARBA00022892"/>
    </source>
</evidence>
<dbReference type="InterPro" id="IPR024156">
    <property type="entry name" value="Small_GTPase_ARF"/>
</dbReference>
<dbReference type="Ensembl" id="ENSELUT00000030752.3">
    <property type="protein sequence ID" value="ENSELUP00000039432.3"/>
    <property type="gene ID" value="ENSELUG00000019582.3"/>
</dbReference>
<keyword evidence="12" id="KW-0460">Magnesium</keyword>
<evidence type="ECO:0000256" key="1">
    <source>
        <dbReference type="ARBA" id="ARBA00004555"/>
    </source>
</evidence>
<dbReference type="InterPro" id="IPR005225">
    <property type="entry name" value="Small_GTP-bd"/>
</dbReference>
<reference evidence="16" key="1">
    <citation type="journal article" date="2014" name="PLoS ONE">
        <title>The genome and linkage map of the northern pike (Esox lucius): conserved synteny revealed between the salmonid sister group and the Neoteleostei.</title>
        <authorList>
            <person name="Rondeau E.B."/>
            <person name="Minkley D.R."/>
            <person name="Leong J.S."/>
            <person name="Messmer A.M."/>
            <person name="Jantzen J.R."/>
            <person name="von Schalburg K.R."/>
            <person name="Lemon C."/>
            <person name="Bird N.H."/>
            <person name="Koop B.F."/>
        </authorList>
    </citation>
    <scope>NUCLEOTIDE SEQUENCE</scope>
</reference>
<dbReference type="SUPFAM" id="SSF52540">
    <property type="entry name" value="P-loop containing nucleoside triphosphate hydrolases"/>
    <property type="match status" value="1"/>
</dbReference>
<dbReference type="Gene3D" id="3.40.50.300">
    <property type="entry name" value="P-loop containing nucleotide triphosphate hydrolases"/>
    <property type="match status" value="1"/>
</dbReference>
<evidence type="ECO:0000256" key="13">
    <source>
        <dbReference type="RuleBase" id="RU003925"/>
    </source>
</evidence>
<dbReference type="FunFam" id="3.40.50.300:FF:003539">
    <property type="entry name" value="ADP-ribosylation factor 1"/>
    <property type="match status" value="1"/>
</dbReference>
<reference evidence="15" key="2">
    <citation type="submission" date="2020-02" db="EMBL/GenBank/DDBJ databases">
        <title>Esox lucius (northern pike) genome, fEsoLuc1, primary haplotype.</title>
        <authorList>
            <person name="Myers G."/>
            <person name="Karagic N."/>
            <person name="Meyer A."/>
            <person name="Pippel M."/>
            <person name="Reichard M."/>
            <person name="Winkler S."/>
            <person name="Tracey A."/>
            <person name="Sims Y."/>
            <person name="Howe K."/>
            <person name="Rhie A."/>
            <person name="Formenti G."/>
            <person name="Durbin R."/>
            <person name="Fedrigo O."/>
            <person name="Jarvis E.D."/>
        </authorList>
    </citation>
    <scope>NUCLEOTIDE SEQUENCE [LARGE SCALE GENOMIC DNA]</scope>
</reference>
<reference evidence="15" key="3">
    <citation type="submission" date="2025-08" db="UniProtKB">
        <authorList>
            <consortium name="Ensembl"/>
        </authorList>
    </citation>
    <scope>IDENTIFICATION</scope>
</reference>
<keyword evidence="3 14" id="KW-0813">Transport</keyword>
<feature type="binding site" evidence="12">
    <location>
        <position position="31"/>
    </location>
    <ligand>
        <name>Mg(2+)</name>
        <dbReference type="ChEBI" id="CHEBI:18420"/>
    </ligand>
</feature>
<evidence type="ECO:0000256" key="3">
    <source>
        <dbReference type="ARBA" id="ARBA00022448"/>
    </source>
</evidence>
<organism evidence="15 16">
    <name type="scientific">Esox lucius</name>
    <name type="common">Northern pike</name>
    <dbReference type="NCBI Taxonomy" id="8010"/>
    <lineage>
        <taxon>Eukaryota</taxon>
        <taxon>Metazoa</taxon>
        <taxon>Chordata</taxon>
        <taxon>Craniata</taxon>
        <taxon>Vertebrata</taxon>
        <taxon>Euteleostomi</taxon>
        <taxon>Actinopterygii</taxon>
        <taxon>Neopterygii</taxon>
        <taxon>Teleostei</taxon>
        <taxon>Protacanthopterygii</taxon>
        <taxon>Esociformes</taxon>
        <taxon>Esocidae</taxon>
        <taxon>Esox</taxon>
    </lineage>
</organism>
<feature type="binding site" evidence="12">
    <location>
        <position position="48"/>
    </location>
    <ligand>
        <name>Mg(2+)</name>
        <dbReference type="ChEBI" id="CHEBI:18420"/>
    </ligand>
</feature>
<keyword evidence="8 14" id="KW-0333">Golgi apparatus</keyword>
<dbReference type="NCBIfam" id="TIGR00231">
    <property type="entry name" value="small_GTP"/>
    <property type="match status" value="1"/>
</dbReference>
<dbReference type="CDD" id="cd04150">
    <property type="entry name" value="Arf1_5_like"/>
    <property type="match status" value="1"/>
</dbReference>
<evidence type="ECO:0000256" key="7">
    <source>
        <dbReference type="ARBA" id="ARBA00022927"/>
    </source>
</evidence>
<feature type="binding site" evidence="11">
    <location>
        <begin position="126"/>
        <end position="129"/>
    </location>
    <ligand>
        <name>GTP</name>
        <dbReference type="ChEBI" id="CHEBI:37565"/>
    </ligand>
</feature>
<dbReference type="SMART" id="SM00178">
    <property type="entry name" value="SAR"/>
    <property type="match status" value="1"/>
</dbReference>
<dbReference type="SMART" id="SM00175">
    <property type="entry name" value="RAB"/>
    <property type="match status" value="1"/>
</dbReference>
<evidence type="ECO:0000256" key="5">
    <source>
        <dbReference type="ARBA" id="ARBA00022741"/>
    </source>
</evidence>
<dbReference type="GO" id="GO:0015031">
    <property type="term" value="P:protein transport"/>
    <property type="evidence" value="ECO:0007669"/>
    <property type="project" value="UniProtKB-KW"/>
</dbReference>
<dbReference type="GO" id="GO:0005525">
    <property type="term" value="F:GTP binding"/>
    <property type="evidence" value="ECO:0007669"/>
    <property type="project" value="UniProtKB-UniRule"/>
</dbReference>
<evidence type="ECO:0000313" key="15">
    <source>
        <dbReference type="Ensembl" id="ENSELUP00000039432.3"/>
    </source>
</evidence>
<dbReference type="GO" id="GO:0016192">
    <property type="term" value="P:vesicle-mediated transport"/>
    <property type="evidence" value="ECO:0007669"/>
    <property type="project" value="UniProtKB-UniRule"/>
</dbReference>
<keyword evidence="4 14" id="KW-0519">Myristate</keyword>
<dbReference type="Bgee" id="ENSELUG00000019582">
    <property type="expression patterns" value="Expressed in liver and 14 other cell types or tissues"/>
</dbReference>
<dbReference type="AlphaFoldDB" id="A0A3P9AFA5"/>
<keyword evidence="10 14" id="KW-0449">Lipoprotein</keyword>
<accession>A0A3P9AFA5</accession>
<keyword evidence="5 11" id="KW-0547">Nucleotide-binding</keyword>
<dbReference type="GeneTree" id="ENSGT00940000165441"/>
<keyword evidence="6 14" id="KW-0931">ER-Golgi transport</keyword>
<gene>
    <name evidence="15" type="primary">ARF5</name>
</gene>
<sequence length="195" mass="21784">MGLLISSVFTRLFGKKQMRILMVGLDAAGKTTILYKLKLGEIVTTIPTIGFNVETVEYKNICFTVWDVGGQDKIRPLWRHYFQNTQGLIFVVDSNDRERVAESAEELSKMLQEDELREAVLLVFANKQDLPNAMSVSDLTDKLGLQSLRSRLVSLSLAVSNNGMCRRPVPPKAQACMKDWTGFPTSCPSSNNGHD</sequence>
<dbReference type="Pfam" id="PF00025">
    <property type="entry name" value="Arf"/>
    <property type="match status" value="1"/>
</dbReference>
<keyword evidence="12" id="KW-0479">Metal-binding</keyword>
<reference evidence="15" key="4">
    <citation type="submission" date="2025-09" db="UniProtKB">
        <authorList>
            <consortium name="Ensembl"/>
        </authorList>
    </citation>
    <scope>IDENTIFICATION</scope>
</reference>
<dbReference type="OrthoDB" id="2011769at2759"/>
<evidence type="ECO:0000256" key="12">
    <source>
        <dbReference type="PIRSR" id="PIRSR606689-2"/>
    </source>
</evidence>
<comment type="function">
    <text evidence="14">GTP-binding protein involved in protein trafficking; modulates vesicle budding and uncoating within the Golgi apparatus.</text>
</comment>
<dbReference type="Proteomes" id="UP000265140">
    <property type="component" value="Chromosome 19"/>
</dbReference>
<comment type="similarity">
    <text evidence="2 13">Belongs to the small GTPase superfamily. Arf family.</text>
</comment>
<dbReference type="InterPro" id="IPR045872">
    <property type="entry name" value="Arf1-5-like"/>
</dbReference>
<dbReference type="PRINTS" id="PR00328">
    <property type="entry name" value="SAR1GTPBP"/>
</dbReference>
<evidence type="ECO:0000256" key="10">
    <source>
        <dbReference type="ARBA" id="ARBA00023288"/>
    </source>
</evidence>
<protein>
    <recommendedName>
        <fullName evidence="14">ADP-ribosylation factor</fullName>
    </recommendedName>
</protein>
<dbReference type="OMA" id="SPQWYVQ"/>
<dbReference type="GO" id="GO:0005794">
    <property type="term" value="C:Golgi apparatus"/>
    <property type="evidence" value="ECO:0007669"/>
    <property type="project" value="UniProtKB-SubCell"/>
</dbReference>
<evidence type="ECO:0000256" key="14">
    <source>
        <dbReference type="RuleBase" id="RU369003"/>
    </source>
</evidence>
<evidence type="ECO:0000256" key="4">
    <source>
        <dbReference type="ARBA" id="ARBA00022707"/>
    </source>
</evidence>
<evidence type="ECO:0000256" key="11">
    <source>
        <dbReference type="PIRSR" id="PIRSR606689-1"/>
    </source>
</evidence>
<evidence type="ECO:0000313" key="16">
    <source>
        <dbReference type="Proteomes" id="UP000265140"/>
    </source>
</evidence>
<feature type="binding site" evidence="11">
    <location>
        <begin position="24"/>
        <end position="31"/>
    </location>
    <ligand>
        <name>GTP</name>
        <dbReference type="ChEBI" id="CHEBI:37565"/>
    </ligand>
</feature>
<dbReference type="GO" id="GO:0046872">
    <property type="term" value="F:metal ion binding"/>
    <property type="evidence" value="ECO:0007669"/>
    <property type="project" value="UniProtKB-KW"/>
</dbReference>
<dbReference type="InterPro" id="IPR006689">
    <property type="entry name" value="Small_GTPase_ARF/SAR"/>
</dbReference>
<comment type="subcellular location">
    <subcellularLocation>
        <location evidence="1 14">Golgi apparatus</location>
    </subcellularLocation>
</comment>
<keyword evidence="16" id="KW-1185">Reference proteome</keyword>
<proteinExistence type="inferred from homology"/>
<dbReference type="STRING" id="8010.ENSELUP00000039432"/>